<dbReference type="STRING" id="267850.ADINL_3066"/>
<name>A0A063Y1F6_9GAMM</name>
<reference evidence="2 3" key="1">
    <citation type="journal article" date="2005" name="Int. J. Syst. Evol. Microbiol.">
        <title>Nitrincola lacisaponensis gen. nov., sp. nov., a novel alkaliphilic bacterium isolated from an alkaline, saline lake.</title>
        <authorList>
            <person name="Dimitriu P.A."/>
            <person name="Shukla S.K."/>
            <person name="Conradt J."/>
            <person name="Marquez M.C."/>
            <person name="Ventosa A."/>
            <person name="Maglia A."/>
            <person name="Peyton B.M."/>
            <person name="Pinkart H.C."/>
            <person name="Mormile M.R."/>
        </authorList>
    </citation>
    <scope>NUCLEOTIDE SEQUENCE [LARGE SCALE GENOMIC DNA]</scope>
    <source>
        <strain evidence="2 3">4CA</strain>
    </source>
</reference>
<keyword evidence="1" id="KW-0812">Transmembrane</keyword>
<organism evidence="2 3">
    <name type="scientific">Nitrincola lacisaponensis</name>
    <dbReference type="NCBI Taxonomy" id="267850"/>
    <lineage>
        <taxon>Bacteria</taxon>
        <taxon>Pseudomonadati</taxon>
        <taxon>Pseudomonadota</taxon>
        <taxon>Gammaproteobacteria</taxon>
        <taxon>Oceanospirillales</taxon>
        <taxon>Oceanospirillaceae</taxon>
        <taxon>Nitrincola</taxon>
    </lineage>
</organism>
<dbReference type="EMBL" id="JMSZ01000042">
    <property type="protein sequence ID" value="KDE38611.1"/>
    <property type="molecule type" value="Genomic_DNA"/>
</dbReference>
<keyword evidence="1" id="KW-0472">Membrane</keyword>
<dbReference type="RefSeq" id="WP_036550008.1">
    <property type="nucleotide sequence ID" value="NZ_JMSZ01000042.1"/>
</dbReference>
<sequence>MTMSSFSTYVLHFFGIAIVLIGLSIKPNFKKLGIALAVAGFLLGTSPVWYSALNQPSDEELYEAWREQQQQQQQRQQLPD</sequence>
<feature type="transmembrane region" description="Helical" evidence="1">
    <location>
        <begin position="32"/>
        <end position="52"/>
    </location>
</feature>
<gene>
    <name evidence="2" type="ORF">ADINL_3066</name>
</gene>
<protein>
    <submittedName>
        <fullName evidence="2">Uncharacterized protein</fullName>
    </submittedName>
</protein>
<accession>A0A063Y1F6</accession>
<keyword evidence="3" id="KW-1185">Reference proteome</keyword>
<dbReference type="OrthoDB" id="6120889at2"/>
<feature type="transmembrane region" description="Helical" evidence="1">
    <location>
        <begin position="6"/>
        <end position="25"/>
    </location>
</feature>
<evidence type="ECO:0000313" key="2">
    <source>
        <dbReference type="EMBL" id="KDE38611.1"/>
    </source>
</evidence>
<comment type="caution">
    <text evidence="2">The sequence shown here is derived from an EMBL/GenBank/DDBJ whole genome shotgun (WGS) entry which is preliminary data.</text>
</comment>
<evidence type="ECO:0000256" key="1">
    <source>
        <dbReference type="SAM" id="Phobius"/>
    </source>
</evidence>
<proteinExistence type="predicted"/>
<keyword evidence="1" id="KW-1133">Transmembrane helix</keyword>
<dbReference type="AlphaFoldDB" id="A0A063Y1F6"/>
<dbReference type="Proteomes" id="UP000027318">
    <property type="component" value="Unassembled WGS sequence"/>
</dbReference>
<evidence type="ECO:0000313" key="3">
    <source>
        <dbReference type="Proteomes" id="UP000027318"/>
    </source>
</evidence>